<dbReference type="EMBL" id="JYDR01000013">
    <property type="protein sequence ID" value="KRY76141.1"/>
    <property type="molecule type" value="Genomic_DNA"/>
</dbReference>
<dbReference type="Pfam" id="PF07914">
    <property type="entry name" value="DUF1679"/>
    <property type="match status" value="1"/>
</dbReference>
<evidence type="ECO:0000313" key="6">
    <source>
        <dbReference type="Proteomes" id="UP000054805"/>
    </source>
</evidence>
<feature type="domain" description="CHK kinase-like" evidence="1">
    <location>
        <begin position="142"/>
        <end position="332"/>
    </location>
</feature>
<dbReference type="Proteomes" id="UP000054826">
    <property type="component" value="Unassembled WGS sequence"/>
</dbReference>
<dbReference type="Proteomes" id="UP000054632">
    <property type="component" value="Unassembled WGS sequence"/>
</dbReference>
<dbReference type="SUPFAM" id="SSF56112">
    <property type="entry name" value="Protein kinase-like (PK-like)"/>
    <property type="match status" value="1"/>
</dbReference>
<keyword evidence="6" id="KW-1185">Reference proteome</keyword>
<proteinExistence type="predicted"/>
<dbReference type="PANTHER" id="PTHR23020">
    <property type="entry name" value="UNCHARACTERIZED NUCLEAR HORMONE RECEPTOR-RELATED"/>
    <property type="match status" value="1"/>
</dbReference>
<dbReference type="PANTHER" id="PTHR23020:SF41">
    <property type="entry name" value="AMINOGLYCOSIDE PHOSPHOTRANSFERASE DOMAIN-CONTAINING PROTEIN"/>
    <property type="match status" value="1"/>
</dbReference>
<dbReference type="AlphaFoldDB" id="A0A0V1EQY0"/>
<reference evidence="5 6" key="1">
    <citation type="submission" date="2015-01" db="EMBL/GenBank/DDBJ databases">
        <title>Evolution of Trichinella species and genotypes.</title>
        <authorList>
            <person name="Korhonen P.K."/>
            <person name="Edoardo P."/>
            <person name="Giuseppe L.R."/>
            <person name="Gasser R.B."/>
        </authorList>
    </citation>
    <scope>NUCLEOTIDE SEQUENCE [LARGE SCALE GENOMIC DNA]</scope>
    <source>
        <strain evidence="2">ISS13</strain>
        <strain evidence="4">ISS176</strain>
        <strain evidence="3">ISS588</strain>
    </source>
</reference>
<evidence type="ECO:0000313" key="5">
    <source>
        <dbReference type="Proteomes" id="UP000054632"/>
    </source>
</evidence>
<comment type="caution">
    <text evidence="2">The sequence shown here is derived from an EMBL/GenBank/DDBJ whole genome shotgun (WGS) entry which is preliminary data.</text>
</comment>
<name>A0A0V1EQY0_TRIPS</name>
<accession>A0A0V1EQY0</accession>
<gene>
    <name evidence="2" type="primary">dhs-27</name>
    <name evidence="2" type="ORF">T4A_6886</name>
    <name evidence="3" type="ORF">T4B_13950</name>
    <name evidence="4" type="ORF">T4C_563</name>
</gene>
<evidence type="ECO:0000313" key="2">
    <source>
        <dbReference type="EMBL" id="KRY76141.1"/>
    </source>
</evidence>
<dbReference type="EMBL" id="JYDS01000322">
    <property type="protein sequence ID" value="KRZ14173.1"/>
    <property type="molecule type" value="Genomic_DNA"/>
</dbReference>
<dbReference type="Proteomes" id="UP000054805">
    <property type="component" value="Unassembled WGS sequence"/>
</dbReference>
<sequence>MMEEIDLDFPNLKTDLQQNISIICNTKAQLNSMDVQLIHQKNGFMSKMFLAKLGWQQSELGNNELPKSLILKVTNRNQQSDIVTNIAELMQDNQFSSTFVDQSHNCEVDFYQMIHANKLTMEIFPKCYLARPVTPPTDRGILVLENLNDRAALIDDMSTSMTVGQLLSLFEATARFHAWCLTTDVDWMSMFSKYANRSNMTKNFNQVVKNGLHWFQTEKPELSGDLNQEMIVQFFEQSSMEKLLKKVRTITPVILKHGDFWTNNIFFHKQQLSGKASDQLAAIIDWQMAGPGSAMEDFVCVLAWCTSSVVRRANQRMLIDHYYDNLKNYTNGKVELPEKETFWQAYKLTFPLRGLLLPCFLNILLGNLVKTDTDDNGQMRKEEMISRAIDCYKDSVEFLSEISSDNC</sequence>
<organism evidence="2 5">
    <name type="scientific">Trichinella pseudospiralis</name>
    <name type="common">Parasitic roundworm</name>
    <dbReference type="NCBI Taxonomy" id="6337"/>
    <lineage>
        <taxon>Eukaryota</taxon>
        <taxon>Metazoa</taxon>
        <taxon>Ecdysozoa</taxon>
        <taxon>Nematoda</taxon>
        <taxon>Enoplea</taxon>
        <taxon>Dorylaimia</taxon>
        <taxon>Trichinellida</taxon>
        <taxon>Trichinellidae</taxon>
        <taxon>Trichinella</taxon>
    </lineage>
</organism>
<dbReference type="SMART" id="SM00587">
    <property type="entry name" value="CHK"/>
    <property type="match status" value="1"/>
</dbReference>
<dbReference type="InterPro" id="IPR011009">
    <property type="entry name" value="Kinase-like_dom_sf"/>
</dbReference>
<dbReference type="EMBL" id="JYDV01000087">
    <property type="protein sequence ID" value="KRZ35596.1"/>
    <property type="molecule type" value="Genomic_DNA"/>
</dbReference>
<protein>
    <submittedName>
        <fullName evidence="2">Putative oxidoreductase-like protein</fullName>
    </submittedName>
</protein>
<dbReference type="InterPro" id="IPR015897">
    <property type="entry name" value="CHK_kinase-like"/>
</dbReference>
<evidence type="ECO:0000259" key="1">
    <source>
        <dbReference type="SMART" id="SM00587"/>
    </source>
</evidence>
<dbReference type="InterPro" id="IPR052961">
    <property type="entry name" value="Oxido-Kinase-like_Enzymes"/>
</dbReference>
<dbReference type="InterPro" id="IPR012877">
    <property type="entry name" value="Dhs-27"/>
</dbReference>
<evidence type="ECO:0000313" key="4">
    <source>
        <dbReference type="EMBL" id="KRZ35596.1"/>
    </source>
</evidence>
<dbReference type="Gene3D" id="3.90.1200.10">
    <property type="match status" value="1"/>
</dbReference>
<evidence type="ECO:0000313" key="3">
    <source>
        <dbReference type="EMBL" id="KRZ14173.1"/>
    </source>
</evidence>